<accession>A0A1G4IZV6</accession>
<dbReference type="PROSITE" id="PS51721">
    <property type="entry name" value="G_CP"/>
    <property type="match status" value="1"/>
</dbReference>
<evidence type="ECO:0000256" key="3">
    <source>
        <dbReference type="ARBA" id="ARBA00031834"/>
    </source>
</evidence>
<dbReference type="InterPro" id="IPR050896">
    <property type="entry name" value="Mito_lipid_metab_GTPase"/>
</dbReference>
<dbReference type="GO" id="GO:0030490">
    <property type="term" value="P:maturation of SSU-rRNA"/>
    <property type="evidence" value="ECO:0007669"/>
    <property type="project" value="EnsemblFungi"/>
</dbReference>
<protein>
    <recommendedName>
        <fullName evidence="1">Genetic interactor of prohibitins 3, mitochondrial</fullName>
    </recommendedName>
    <alternativeName>
        <fullName evidence="3">Found in mitochondrial proteome protein 38</fullName>
    </alternativeName>
</protein>
<evidence type="ECO:0000313" key="6">
    <source>
        <dbReference type="Proteomes" id="UP000190274"/>
    </source>
</evidence>
<dbReference type="GO" id="GO:0005525">
    <property type="term" value="F:GTP binding"/>
    <property type="evidence" value="ECO:0007669"/>
    <property type="project" value="InterPro"/>
</dbReference>
<evidence type="ECO:0000259" key="4">
    <source>
        <dbReference type="PROSITE" id="PS51721"/>
    </source>
</evidence>
<sequence>MYRKLGKLAAKNGARCVRRFKSCNACGVHLQSADRSKIGFYIAPKTSQRPQEHAQLQDLKELKYLLFSQDLRTLQDENILQHGGNIADRDRNATGAHSLPRDTRQIVCKRCSDALHQNRYEPHEFRAFSAAEVHDFVPQNANVFHVVSLSQFPLHFNGALFTDPNYSSALLLSKGDLLTPDKAFLQRKAPRFFADFLKAKLGLPSSPKVVAFSATRSWNIQSVFSVLRGDSYLLGSPNSGKSTLVNSLLKKYGGAKVDSDERGIDPATCQYHSLREQGAGVSHIPNMTRNLQSYNIGNKTINDLPGFSENVDEERLDEMVNAKVLERIRKTHLFSKSKLVNQSYASVKGTDNGHCYTVSGLFYLVPPPNTINQVVNFIPGNEKQYRDIDKALLVATQELSTSSSGTLKQYVGVKESLCRKENFTRHVIPPFQGTVEIVLKDIGFLQLKATGRYQFSGLYEIWVPKNVQVCVREPLARLIETCYDNHLKSQGSIPSFQDKRPVISLTYPMEPDEKDVFSKMREMFLQRTQNEILSRQRISEDPKKVVAQLHREAPNLYWFYKW</sequence>
<dbReference type="EMBL" id="LT598459">
    <property type="protein sequence ID" value="SCU82830.1"/>
    <property type="molecule type" value="Genomic_DNA"/>
</dbReference>
<dbReference type="GO" id="GO:0005743">
    <property type="term" value="C:mitochondrial inner membrane"/>
    <property type="evidence" value="ECO:0007669"/>
    <property type="project" value="EnsemblFungi"/>
</dbReference>
<evidence type="ECO:0000313" key="5">
    <source>
        <dbReference type="EMBL" id="SCU82830.1"/>
    </source>
</evidence>
<feature type="domain" description="CP-type G" evidence="4">
    <location>
        <begin position="125"/>
        <end position="310"/>
    </location>
</feature>
<keyword evidence="6" id="KW-1185">Reference proteome</keyword>
<dbReference type="STRING" id="1266660.A0A1G4IZV6"/>
<name>A0A1G4IZV6_9SACH</name>
<proteinExistence type="predicted"/>
<dbReference type="SUPFAM" id="SSF52540">
    <property type="entry name" value="P-loop containing nucleoside triphosphate hydrolases"/>
    <property type="match status" value="1"/>
</dbReference>
<dbReference type="PANTHER" id="PTHR46434">
    <property type="entry name" value="GENETIC INTERACTOR OF PROHIBITINS 3, MITOCHONDRIAL"/>
    <property type="match status" value="1"/>
</dbReference>
<gene>
    <name evidence="5" type="ORF">LADA_0C08196G</name>
</gene>
<evidence type="ECO:0000256" key="2">
    <source>
        <dbReference type="ARBA" id="ARBA00022946"/>
    </source>
</evidence>
<dbReference type="Gene3D" id="3.40.50.300">
    <property type="entry name" value="P-loop containing nucleotide triphosphate hydrolases"/>
    <property type="match status" value="1"/>
</dbReference>
<dbReference type="InterPro" id="IPR027417">
    <property type="entry name" value="P-loop_NTPase"/>
</dbReference>
<organism evidence="5 6">
    <name type="scientific">Lachancea dasiensis</name>
    <dbReference type="NCBI Taxonomy" id="1072105"/>
    <lineage>
        <taxon>Eukaryota</taxon>
        <taxon>Fungi</taxon>
        <taxon>Dikarya</taxon>
        <taxon>Ascomycota</taxon>
        <taxon>Saccharomycotina</taxon>
        <taxon>Saccharomycetes</taxon>
        <taxon>Saccharomycetales</taxon>
        <taxon>Saccharomycetaceae</taxon>
        <taxon>Lachancea</taxon>
    </lineage>
</organism>
<dbReference type="Proteomes" id="UP000190274">
    <property type="component" value="Chromosome C"/>
</dbReference>
<dbReference type="OrthoDB" id="1696305at2759"/>
<keyword evidence="2" id="KW-0809">Transit peptide</keyword>
<evidence type="ECO:0000256" key="1">
    <source>
        <dbReference type="ARBA" id="ARBA00018901"/>
    </source>
</evidence>
<dbReference type="PANTHER" id="PTHR46434:SF1">
    <property type="entry name" value="GENETIC INTERACTOR OF PROHIBITINS 3, MITOCHONDRIAL"/>
    <property type="match status" value="1"/>
</dbReference>
<reference evidence="6" key="1">
    <citation type="submission" date="2016-03" db="EMBL/GenBank/DDBJ databases">
        <authorList>
            <person name="Devillers H."/>
        </authorList>
    </citation>
    <scope>NUCLEOTIDE SEQUENCE [LARGE SCALE GENOMIC DNA]</scope>
</reference>
<dbReference type="AlphaFoldDB" id="A0A1G4IZV6"/>
<dbReference type="InterPro" id="IPR030378">
    <property type="entry name" value="G_CP_dom"/>
</dbReference>